<feature type="coiled-coil region" evidence="2">
    <location>
        <begin position="98"/>
        <end position="125"/>
    </location>
</feature>
<evidence type="ECO:0000259" key="4">
    <source>
        <dbReference type="Pfam" id="PF25917"/>
    </source>
</evidence>
<protein>
    <submittedName>
        <fullName evidence="7">Efflux RND transporter periplasmic adaptor subunit</fullName>
    </submittedName>
</protein>
<dbReference type="InterPro" id="IPR058792">
    <property type="entry name" value="Beta-barrel_RND_2"/>
</dbReference>
<dbReference type="Gene3D" id="2.40.30.170">
    <property type="match status" value="1"/>
</dbReference>
<dbReference type="Gene3D" id="1.10.287.470">
    <property type="entry name" value="Helix hairpin bin"/>
    <property type="match status" value="1"/>
</dbReference>
<dbReference type="SUPFAM" id="SSF111369">
    <property type="entry name" value="HlyD-like secretion proteins"/>
    <property type="match status" value="1"/>
</dbReference>
<keyword evidence="3" id="KW-0732">Signal</keyword>
<evidence type="ECO:0000256" key="2">
    <source>
        <dbReference type="SAM" id="Coils"/>
    </source>
</evidence>
<feature type="domain" description="CusB-like beta-barrel" evidence="5">
    <location>
        <begin position="198"/>
        <end position="270"/>
    </location>
</feature>
<dbReference type="Pfam" id="PF25954">
    <property type="entry name" value="Beta-barrel_RND_2"/>
    <property type="match status" value="1"/>
</dbReference>
<dbReference type="InterPro" id="IPR058637">
    <property type="entry name" value="YknX-like_C"/>
</dbReference>
<sequence>MTRSIGSRFLLVLTLGSAVLAGCGRSGGAAAPPPSPPVSVTARVVEPAPWTDEIQALGTARANESITLTAKIAETVRKVNFTDGQKVAAGDVLVELTSHQQAAQLKDAQATAKDAQRQYQRQQDLVTQGTVSKALFDTAQAARDSNQAKVEAIRAQLADRVITAPFGGVLGLRQVSPGTLVTPGTPITTLDDIDRIKLDFSVPETFIAALSANQDVTATSVAWPGREFHGRVLSVDSRVDPVTRSIIVRAEIDNTDHALRPGMLLSVRLLRPERQALALPEIALVQVGTDAYVYRIRGDSTVEQVKIGLGVRRRGEVEVISGLQPGDRVVVEGTVKLRGGAKVAIVEPPATPATAAN</sequence>
<keyword evidence="8" id="KW-1185">Reference proteome</keyword>
<dbReference type="EMBL" id="CP104694">
    <property type="protein sequence ID" value="UXI68893.1"/>
    <property type="molecule type" value="Genomic_DNA"/>
</dbReference>
<feature type="domain" description="Multidrug resistance protein MdtA-like barrel-sandwich hybrid" evidence="4">
    <location>
        <begin position="66"/>
        <end position="186"/>
    </location>
</feature>
<dbReference type="Pfam" id="PF25917">
    <property type="entry name" value="BSH_RND"/>
    <property type="match status" value="1"/>
</dbReference>
<keyword evidence="2" id="KW-0175">Coiled coil</keyword>
<dbReference type="PANTHER" id="PTHR30469">
    <property type="entry name" value="MULTIDRUG RESISTANCE PROTEIN MDTA"/>
    <property type="match status" value="1"/>
</dbReference>
<dbReference type="Pfam" id="PF25989">
    <property type="entry name" value="YknX_C"/>
    <property type="match status" value="1"/>
</dbReference>
<accession>A0ABY6BHS5</accession>
<proteinExistence type="inferred from homology"/>
<dbReference type="NCBIfam" id="TIGR01730">
    <property type="entry name" value="RND_mfp"/>
    <property type="match status" value="1"/>
</dbReference>
<reference evidence="7" key="1">
    <citation type="submission" date="2022-09" db="EMBL/GenBank/DDBJ databases">
        <title>Tahibacter sp. nov., isolated from a fresh water.</title>
        <authorList>
            <person name="Baek J.H."/>
            <person name="Lee J.K."/>
            <person name="Kim J.M."/>
            <person name="Jeon C.O."/>
        </authorList>
    </citation>
    <scope>NUCLEOTIDE SEQUENCE</scope>
    <source>
        <strain evidence="7">W38</strain>
    </source>
</reference>
<organism evidence="7 8">
    <name type="scientific">Tahibacter amnicola</name>
    <dbReference type="NCBI Taxonomy" id="2976241"/>
    <lineage>
        <taxon>Bacteria</taxon>
        <taxon>Pseudomonadati</taxon>
        <taxon>Pseudomonadota</taxon>
        <taxon>Gammaproteobacteria</taxon>
        <taxon>Lysobacterales</taxon>
        <taxon>Rhodanobacteraceae</taxon>
        <taxon>Tahibacter</taxon>
    </lineage>
</organism>
<evidence type="ECO:0000313" key="8">
    <source>
        <dbReference type="Proteomes" id="UP001064632"/>
    </source>
</evidence>
<dbReference type="InterPro" id="IPR058625">
    <property type="entry name" value="MdtA-like_BSH"/>
</dbReference>
<dbReference type="Gene3D" id="2.40.420.20">
    <property type="match status" value="1"/>
</dbReference>
<feature type="signal peptide" evidence="3">
    <location>
        <begin position="1"/>
        <end position="21"/>
    </location>
</feature>
<dbReference type="InterPro" id="IPR006143">
    <property type="entry name" value="RND_pump_MFP"/>
</dbReference>
<dbReference type="PROSITE" id="PS51257">
    <property type="entry name" value="PROKAR_LIPOPROTEIN"/>
    <property type="match status" value="1"/>
</dbReference>
<evidence type="ECO:0000256" key="1">
    <source>
        <dbReference type="ARBA" id="ARBA00009477"/>
    </source>
</evidence>
<evidence type="ECO:0000259" key="5">
    <source>
        <dbReference type="Pfam" id="PF25954"/>
    </source>
</evidence>
<feature type="domain" description="YknX-like C-terminal permuted SH3-like" evidence="6">
    <location>
        <begin position="276"/>
        <end position="344"/>
    </location>
</feature>
<dbReference type="Gene3D" id="2.40.50.100">
    <property type="match status" value="1"/>
</dbReference>
<feature type="chain" id="PRO_5046880008" evidence="3">
    <location>
        <begin position="22"/>
        <end position="357"/>
    </location>
</feature>
<gene>
    <name evidence="7" type="ORF">N4264_04350</name>
</gene>
<evidence type="ECO:0000256" key="3">
    <source>
        <dbReference type="SAM" id="SignalP"/>
    </source>
</evidence>
<evidence type="ECO:0000259" key="6">
    <source>
        <dbReference type="Pfam" id="PF25989"/>
    </source>
</evidence>
<dbReference type="Proteomes" id="UP001064632">
    <property type="component" value="Chromosome"/>
</dbReference>
<name>A0ABY6BHS5_9GAMM</name>
<comment type="similarity">
    <text evidence="1">Belongs to the membrane fusion protein (MFP) (TC 8.A.1) family.</text>
</comment>
<dbReference type="PANTHER" id="PTHR30469:SF16">
    <property type="entry name" value="HAE1 FAMILY EFFLUX PUMP MFP COMPONENT"/>
    <property type="match status" value="1"/>
</dbReference>
<dbReference type="RefSeq" id="WP_261695852.1">
    <property type="nucleotide sequence ID" value="NZ_CP104694.1"/>
</dbReference>
<evidence type="ECO:0000313" key="7">
    <source>
        <dbReference type="EMBL" id="UXI68893.1"/>
    </source>
</evidence>